<comment type="caution">
    <text evidence="3">The sequence shown here is derived from an EMBL/GenBank/DDBJ whole genome shotgun (WGS) entry which is preliminary data.</text>
</comment>
<dbReference type="GO" id="GO:0005737">
    <property type="term" value="C:cytoplasm"/>
    <property type="evidence" value="ECO:0007669"/>
    <property type="project" value="TreeGrafter"/>
</dbReference>
<feature type="region of interest" description="Disordered" evidence="2">
    <location>
        <begin position="792"/>
        <end position="825"/>
    </location>
</feature>
<dbReference type="PANTHER" id="PTHR16275:SF8">
    <property type="entry name" value="COILED-COIL DOMAIN-CONTAINING PROTEIN 40"/>
    <property type="match status" value="1"/>
</dbReference>
<dbReference type="EMBL" id="VDLU01000002">
    <property type="protein sequence ID" value="TNJ28583.1"/>
    <property type="molecule type" value="Genomic_DNA"/>
</dbReference>
<feature type="coiled-coil region" evidence="1">
    <location>
        <begin position="252"/>
        <end position="279"/>
    </location>
</feature>
<feature type="coiled-coil region" evidence="1">
    <location>
        <begin position="316"/>
        <end position="350"/>
    </location>
</feature>
<feature type="coiled-coil region" evidence="1">
    <location>
        <begin position="34"/>
        <end position="138"/>
    </location>
</feature>
<evidence type="ECO:0000256" key="2">
    <source>
        <dbReference type="SAM" id="MobiDB-lite"/>
    </source>
</evidence>
<dbReference type="InterPro" id="IPR037386">
    <property type="entry name" value="CCDC40"/>
</dbReference>
<reference evidence="3 4" key="1">
    <citation type="submission" date="2019-05" db="EMBL/GenBank/DDBJ databases">
        <title>The compact genome of Giardia muris reveals important steps in the evolution of intestinal protozoan parasites.</title>
        <authorList>
            <person name="Xu F."/>
            <person name="Jimenez-Gonzalez A."/>
            <person name="Einarsson E."/>
            <person name="Astvaldsson A."/>
            <person name="Peirasmaki D."/>
            <person name="Eckmann L."/>
            <person name="Andersson J.O."/>
            <person name="Svard S.G."/>
            <person name="Jerlstrom-Hultqvist J."/>
        </authorList>
    </citation>
    <scope>NUCLEOTIDE SEQUENCE [LARGE SCALE GENOMIC DNA]</scope>
    <source>
        <strain evidence="3 4">Roberts-Thomson</strain>
    </source>
</reference>
<keyword evidence="1" id="KW-0175">Coiled coil</keyword>
<sequence length="825" mass="94298">MEQEPEDIFAFDDESQMLLAPDHPLLRPIQDKLAGQMESEIEHANETVRELQRLKKIFSTRHEQTGVELYMFQRQLSDTQTRIETLEAEHASTANKRLKMQEKSKDVAARLQEAEAVNESLRRAEEALQKENQTVALEVIETAGQNEKLRSDALIRKRSVYRAEEHIKELERAKEKQDQYIADLTDEIKRLQDEETYLAKQLETQKETTTQANSILTEAYSQMETITADISNLKLQWELTLNAIEKRSASIKTIEEDQLSELDAERAAYRAKLLNCRRDIQKVHDEILTISDRTRARDAARQVSLTKIAQIREKQLVQLQSKYSALEASLEEAGLTLKSLEKTISQVVKETTDLSLKNDAKQQQIIDLENRVLIENAEQTSSNRQVQSLNAQLRNLKKDIERYDRDISKLCNEYSKRELDATTAETALESLQNARQALQAELSEKDALVTSYETQINKNNNSIEQRSSAITRLNRKLEEHQRSNPESDMGPLETTLTNISKEIAKAIKDVKTSQAQWLRAQTELVMCQKRREEEYELLNTKEDQRDVLLRKLREEEYKVESTELKIKAIQREIDHTHADISRLNAELGDAIQQEEKLNSENFVNEADALSSVENMEQVINGLEEKLERLKGEKAEAAGCLIEVEEQIQLWQRKIEIQSALLENVQSNMHKDSDGELAQLENECHKMFLRIEGLRKLQNNLLQALSQGVNLRESLAQAGRAREAISVAKKGPRTALTIQREVDELQKKLAEKQKTCEGLKQALEDAIRERARSVSEGEELAMIYERMAKKLESLRTGHPQDEAIDTEGGNQGSVGDIIGDASVEGV</sequence>
<dbReference type="VEuPathDB" id="GiardiaDB:GMRT_12747"/>
<organism evidence="3 4">
    <name type="scientific">Giardia muris</name>
    <dbReference type="NCBI Taxonomy" id="5742"/>
    <lineage>
        <taxon>Eukaryota</taxon>
        <taxon>Metamonada</taxon>
        <taxon>Diplomonadida</taxon>
        <taxon>Hexamitidae</taxon>
        <taxon>Giardiinae</taxon>
        <taxon>Giardia</taxon>
    </lineage>
</organism>
<proteinExistence type="predicted"/>
<dbReference type="PANTHER" id="PTHR16275">
    <property type="entry name" value="COILED-COIL DOMAIN-CONTAINING PROTEIN 40"/>
    <property type="match status" value="1"/>
</dbReference>
<feature type="coiled-coil region" evidence="1">
    <location>
        <begin position="163"/>
        <end position="201"/>
    </location>
</feature>
<dbReference type="GO" id="GO:0035082">
    <property type="term" value="P:axoneme assembly"/>
    <property type="evidence" value="ECO:0007669"/>
    <property type="project" value="InterPro"/>
</dbReference>
<evidence type="ECO:0000313" key="3">
    <source>
        <dbReference type="EMBL" id="TNJ28583.1"/>
    </source>
</evidence>
<dbReference type="AlphaFoldDB" id="A0A4Z1T3M6"/>
<name>A0A4Z1T3M6_GIAMU</name>
<feature type="coiled-coil region" evidence="1">
    <location>
        <begin position="379"/>
        <end position="483"/>
    </location>
</feature>
<evidence type="ECO:0000313" key="4">
    <source>
        <dbReference type="Proteomes" id="UP000315496"/>
    </source>
</evidence>
<dbReference type="Gene3D" id="1.10.287.1490">
    <property type="match status" value="1"/>
</dbReference>
<accession>A0A4Z1T3M6</accession>
<keyword evidence="4" id="KW-1185">Reference proteome</keyword>
<feature type="coiled-coil region" evidence="1">
    <location>
        <begin position="734"/>
        <end position="768"/>
    </location>
</feature>
<dbReference type="OrthoDB" id="188741at2759"/>
<protein>
    <submittedName>
        <fullName evidence="3">Coiled-coil protein</fullName>
    </submittedName>
</protein>
<dbReference type="Proteomes" id="UP000315496">
    <property type="component" value="Chromosome 2"/>
</dbReference>
<feature type="coiled-coil region" evidence="1">
    <location>
        <begin position="538"/>
        <end position="639"/>
    </location>
</feature>
<evidence type="ECO:0000256" key="1">
    <source>
        <dbReference type="SAM" id="Coils"/>
    </source>
</evidence>
<gene>
    <name evidence="3" type="ORF">GMRT_12747</name>
</gene>